<proteinExistence type="predicted"/>
<protein>
    <submittedName>
        <fullName evidence="1">Uncharacterized protein</fullName>
    </submittedName>
</protein>
<name>A0A1W1C508_9ZZZZ</name>
<sequence length="39" mass="4600">MSPDGEGDNRKNCLLPIYKNGKLLKEYTFDEIRRRADEN</sequence>
<dbReference type="EMBL" id="FPHI01000022">
    <property type="protein sequence ID" value="SFV60948.1"/>
    <property type="molecule type" value="Genomic_DNA"/>
</dbReference>
<gene>
    <name evidence="1" type="ORF">MNB_SV-3-1040</name>
</gene>
<accession>A0A1W1C508</accession>
<organism evidence="1">
    <name type="scientific">hydrothermal vent metagenome</name>
    <dbReference type="NCBI Taxonomy" id="652676"/>
    <lineage>
        <taxon>unclassified sequences</taxon>
        <taxon>metagenomes</taxon>
        <taxon>ecological metagenomes</taxon>
    </lineage>
</organism>
<reference evidence="1" key="1">
    <citation type="submission" date="2016-10" db="EMBL/GenBank/DDBJ databases">
        <authorList>
            <person name="de Groot N.N."/>
        </authorList>
    </citation>
    <scope>NUCLEOTIDE SEQUENCE</scope>
</reference>
<evidence type="ECO:0000313" key="1">
    <source>
        <dbReference type="EMBL" id="SFV60948.1"/>
    </source>
</evidence>
<dbReference type="AlphaFoldDB" id="A0A1W1C508"/>